<keyword evidence="3" id="KW-0963">Cytoplasm</keyword>
<dbReference type="Pfam" id="PF10374">
    <property type="entry name" value="EST1"/>
    <property type="match status" value="1"/>
</dbReference>
<dbReference type="Gene3D" id="3.40.50.1010">
    <property type="entry name" value="5'-nuclease"/>
    <property type="match status" value="1"/>
</dbReference>
<evidence type="ECO:0000313" key="10">
    <source>
        <dbReference type="EMBL" id="CAD7226193.1"/>
    </source>
</evidence>
<dbReference type="EMBL" id="OB660770">
    <property type="protein sequence ID" value="CAD7226193.1"/>
    <property type="molecule type" value="Genomic_DNA"/>
</dbReference>
<feature type="region of interest" description="Disordered" evidence="6">
    <location>
        <begin position="394"/>
        <end position="435"/>
    </location>
</feature>
<protein>
    <submittedName>
        <fullName evidence="10">Uncharacterized protein</fullName>
    </submittedName>
</protein>
<proteinExistence type="predicted"/>
<feature type="non-terminal residue" evidence="10">
    <location>
        <position position="1057"/>
    </location>
</feature>
<organism evidence="10">
    <name type="scientific">Cyprideis torosa</name>
    <dbReference type="NCBI Taxonomy" id="163714"/>
    <lineage>
        <taxon>Eukaryota</taxon>
        <taxon>Metazoa</taxon>
        <taxon>Ecdysozoa</taxon>
        <taxon>Arthropoda</taxon>
        <taxon>Crustacea</taxon>
        <taxon>Oligostraca</taxon>
        <taxon>Ostracoda</taxon>
        <taxon>Podocopa</taxon>
        <taxon>Podocopida</taxon>
        <taxon>Cytherocopina</taxon>
        <taxon>Cytheroidea</taxon>
        <taxon>Cytherideidae</taxon>
        <taxon>Cyprideis</taxon>
    </lineage>
</organism>
<evidence type="ECO:0000256" key="5">
    <source>
        <dbReference type="ARBA" id="ARBA00023242"/>
    </source>
</evidence>
<dbReference type="GO" id="GO:0000184">
    <property type="term" value="P:nuclear-transcribed mRNA catabolic process, nonsense-mediated decay"/>
    <property type="evidence" value="ECO:0007669"/>
    <property type="project" value="UniProtKB-KW"/>
</dbReference>
<dbReference type="GO" id="GO:0070034">
    <property type="term" value="F:telomerase RNA binding"/>
    <property type="evidence" value="ECO:0007669"/>
    <property type="project" value="TreeGrafter"/>
</dbReference>
<feature type="domain" description="PIN" evidence="9">
    <location>
        <begin position="781"/>
        <end position="883"/>
    </location>
</feature>
<feature type="compositionally biased region" description="Low complexity" evidence="6">
    <location>
        <begin position="1023"/>
        <end position="1040"/>
    </location>
</feature>
<evidence type="ECO:0000256" key="2">
    <source>
        <dbReference type="ARBA" id="ARBA00004496"/>
    </source>
</evidence>
<gene>
    <name evidence="10" type="ORF">CTOB1V02_LOCUS4117</name>
</gene>
<feature type="region of interest" description="Disordered" evidence="6">
    <location>
        <begin position="1"/>
        <end position="29"/>
    </location>
</feature>
<dbReference type="InterPro" id="IPR019458">
    <property type="entry name" value="Est1-like_N"/>
</dbReference>
<keyword evidence="4" id="KW-0866">Nonsense-mediated mRNA decay</keyword>
<feature type="domain" description="DNA/RNA-binding" evidence="7">
    <location>
        <begin position="219"/>
        <end position="349"/>
    </location>
</feature>
<dbReference type="InterPro" id="IPR011990">
    <property type="entry name" value="TPR-like_helical_dom_sf"/>
</dbReference>
<evidence type="ECO:0000256" key="6">
    <source>
        <dbReference type="SAM" id="MobiDB-lite"/>
    </source>
</evidence>
<dbReference type="InterPro" id="IPR018834">
    <property type="entry name" value="DNA/RNA-bd_Est1-type"/>
</dbReference>
<dbReference type="Pfam" id="PF13638">
    <property type="entry name" value="PIN_4"/>
    <property type="match status" value="1"/>
</dbReference>
<keyword evidence="5" id="KW-0539">Nucleus</keyword>
<evidence type="ECO:0000259" key="9">
    <source>
        <dbReference type="Pfam" id="PF13638"/>
    </source>
</evidence>
<dbReference type="Pfam" id="PF10373">
    <property type="entry name" value="EST1_DNA_bind"/>
    <property type="match status" value="1"/>
</dbReference>
<dbReference type="OrthoDB" id="5920073at2759"/>
<accession>A0A7R8W9C5</accession>
<dbReference type="SUPFAM" id="SSF48452">
    <property type="entry name" value="TPR-like"/>
    <property type="match status" value="1"/>
</dbReference>
<feature type="region of interest" description="Disordered" evidence="6">
    <location>
        <begin position="1004"/>
        <end position="1057"/>
    </location>
</feature>
<evidence type="ECO:0000259" key="7">
    <source>
        <dbReference type="Pfam" id="PF10373"/>
    </source>
</evidence>
<reference evidence="10" key="1">
    <citation type="submission" date="2020-11" db="EMBL/GenBank/DDBJ databases">
        <authorList>
            <person name="Tran Van P."/>
        </authorList>
    </citation>
    <scope>NUCLEOTIDE SEQUENCE</scope>
</reference>
<feature type="compositionally biased region" description="Basic residues" evidence="6">
    <location>
        <begin position="416"/>
        <end position="426"/>
    </location>
</feature>
<dbReference type="InterPro" id="IPR045153">
    <property type="entry name" value="Est1/Ebs1-like"/>
</dbReference>
<sequence>MYPRNPRFRNTAGAGQAGRSEGGSSAIPGRKLDKATSSLIQDAADALTAASSLREIFGRDITSIRVRVRESLSRALTQMAATGNDPGKLLDAVWRTVYYYPIQEAKVHLIKERKSGGDTYPEILLLSHIQNGFSFYTNLIISVGSQQGLELNGVVDLPLLTSDEAPLDSTVSSSSDSSKSSVAVKVVFDSLMRLGDLLRYEKELFPKEGLMGQLTSPDRYYFQALSLEPDKGMPHNQLGVLATQREDHLTAVYHYVRSALSAFPFEGAEANVTRELKRSADSASRQVKVTGPPSASGSSEWAWTDLVLLFLQYFREMWSMATSNKEPEQRSLERLSEDLLSASHQVLLRPVSEEVKPSGGSQVLEEEDPPPSLPPLEELLKVTGLFMALTHRLQERTNEATTPGPTDDKEEEEKNKKKKIRRRRRRPGSDSVSQEKTCCRVFRNPSPFNCYSQGPSAATLEKLAVLSEHPLLPVIKVVFHWLEHHGSDLPAECGVWACAVKLADALLIDLDSLEGKGFESEISPLVHSMLKESAPGKVPPLCEDVLLRGFAPLRKPLSSLEWETKSRLSLGEKEEALLRICEIRRSILRVASLEESAISLAEDGKLVLSKKESSAKTSSTPLSSMAQRGFLPSSVRQASFARRHSFDSAPPPRVDLNQDLSMARSLKFNRLSATLGQAWFQDALKVPPDPCRGGAMRQPGENDPVLPVSRQWIKGRIKEWGWRSFKKRWKEAEGIRQWKLSLGEEEWRDRAHLLDLDRRTLRHESARRKWRETAEIPPYAVPDAQCLIDHLAILKQISAQQRCILVIPKTVLETLDRGKWQSEGAREASRWLEASLHRGFRFLRIQKPHEKQPLSMIRIPKKNRDASSFVRLLECCVFLTRKFTSESSPGPSGATPGNKPRVFIWKALKTSTSVSLQMNRPLDLEEGSEGESGSFQLPHLTDQIHRPLPSPLKMTEDPLTIICEGPPSNTTSGSGWPRKKSYEDQAISFVVLTLKQRSERNEKESEFLISSFGSTSTAPAPTSPQQPRQQKQQTETENTTAKSNTVSHSLLPGSTYK</sequence>
<dbReference type="Gene3D" id="1.25.40.10">
    <property type="entry name" value="Tetratricopeptide repeat domain"/>
    <property type="match status" value="1"/>
</dbReference>
<feature type="domain" description="Telomerase activating protein Est1-like N-terminal" evidence="8">
    <location>
        <begin position="89"/>
        <end position="203"/>
    </location>
</feature>
<dbReference type="PANTHER" id="PTHR15696">
    <property type="entry name" value="SMG-7 SUPPRESSOR WITH MORPHOLOGICAL EFFECT ON GENITALIA PROTEIN 7"/>
    <property type="match status" value="1"/>
</dbReference>
<evidence type="ECO:0000256" key="4">
    <source>
        <dbReference type="ARBA" id="ARBA00023161"/>
    </source>
</evidence>
<comment type="subcellular location">
    <subcellularLocation>
        <location evidence="2">Cytoplasm</location>
    </subcellularLocation>
    <subcellularLocation>
        <location evidence="1">Nucleus</location>
    </subcellularLocation>
</comment>
<feature type="region of interest" description="Disordered" evidence="6">
    <location>
        <begin position="350"/>
        <end position="376"/>
    </location>
</feature>
<evidence type="ECO:0000256" key="3">
    <source>
        <dbReference type="ARBA" id="ARBA00022490"/>
    </source>
</evidence>
<dbReference type="InterPro" id="IPR002716">
    <property type="entry name" value="PIN_dom"/>
</dbReference>
<feature type="compositionally biased region" description="Polar residues" evidence="6">
    <location>
        <begin position="1011"/>
        <end position="1020"/>
    </location>
</feature>
<evidence type="ECO:0000256" key="1">
    <source>
        <dbReference type="ARBA" id="ARBA00004123"/>
    </source>
</evidence>
<name>A0A7R8W9C5_9CRUS</name>
<dbReference type="AlphaFoldDB" id="A0A7R8W9C5"/>
<evidence type="ECO:0000259" key="8">
    <source>
        <dbReference type="Pfam" id="PF10374"/>
    </source>
</evidence>
<dbReference type="GO" id="GO:0042162">
    <property type="term" value="F:telomeric DNA binding"/>
    <property type="evidence" value="ECO:0007669"/>
    <property type="project" value="TreeGrafter"/>
</dbReference>
<dbReference type="GO" id="GO:0005697">
    <property type="term" value="C:telomerase holoenzyme complex"/>
    <property type="evidence" value="ECO:0007669"/>
    <property type="project" value="TreeGrafter"/>
</dbReference>
<dbReference type="GO" id="GO:0005737">
    <property type="term" value="C:cytoplasm"/>
    <property type="evidence" value="ECO:0007669"/>
    <property type="project" value="UniProtKB-SubCell"/>
</dbReference>
<dbReference type="PANTHER" id="PTHR15696:SF7">
    <property type="entry name" value="NONSENSE-MEDIATED MRNA DECAY FACTOR"/>
    <property type="match status" value="1"/>
</dbReference>